<comment type="subunit">
    <text evidence="1">Forms a heterodimer with UbiU.</text>
</comment>
<keyword evidence="1" id="KW-0408">Iron</keyword>
<keyword evidence="1" id="KW-0004">4Fe-4S</keyword>
<comment type="pathway">
    <text evidence="1">Cofactor biosynthesis; ubiquinone biosynthesis.</text>
</comment>
<reference evidence="2 3" key="1">
    <citation type="submission" date="2019-05" db="EMBL/GenBank/DDBJ databases">
        <title>Microbulbifer harenosus sp. nov., an alginate-degrading bacterium isolated from coastal sand.</title>
        <authorList>
            <person name="Huang H."/>
            <person name="Mo K."/>
            <person name="Bao S."/>
        </authorList>
    </citation>
    <scope>NUCLEOTIDE SEQUENCE [LARGE SCALE GENOMIC DNA]</scope>
    <source>
        <strain evidence="2 3">HB161719</strain>
    </source>
</reference>
<dbReference type="HAMAP" id="MF_02233">
    <property type="entry name" value="UbiV"/>
    <property type="match status" value="1"/>
</dbReference>
<evidence type="ECO:0000313" key="3">
    <source>
        <dbReference type="Proteomes" id="UP000306791"/>
    </source>
</evidence>
<dbReference type="Proteomes" id="UP000306791">
    <property type="component" value="Unassembled WGS sequence"/>
</dbReference>
<feature type="binding site" evidence="1">
    <location>
        <position position="39"/>
    </location>
    <ligand>
        <name>[4Fe-4S] cluster</name>
        <dbReference type="ChEBI" id="CHEBI:49883"/>
    </ligand>
</feature>
<accession>A0ABY2UD84</accession>
<keyword evidence="3" id="KW-1185">Reference proteome</keyword>
<keyword evidence="1" id="KW-0831">Ubiquinone biosynthesis</keyword>
<organism evidence="2 3">
    <name type="scientific">Microbulbifer harenosus</name>
    <dbReference type="NCBI Taxonomy" id="2576840"/>
    <lineage>
        <taxon>Bacteria</taxon>
        <taxon>Pseudomonadati</taxon>
        <taxon>Pseudomonadota</taxon>
        <taxon>Gammaproteobacteria</taxon>
        <taxon>Cellvibrionales</taxon>
        <taxon>Microbulbiferaceae</taxon>
        <taxon>Microbulbifer</taxon>
    </lineage>
</organism>
<evidence type="ECO:0000313" key="2">
    <source>
        <dbReference type="EMBL" id="TLM74353.1"/>
    </source>
</evidence>
<keyword evidence="1" id="KW-0479">Metal-binding</keyword>
<keyword evidence="1" id="KW-0411">Iron-sulfur</keyword>
<feature type="binding site" evidence="1">
    <location>
        <position position="193"/>
    </location>
    <ligand>
        <name>[4Fe-4S] cluster</name>
        <dbReference type="ChEBI" id="CHEBI:49883"/>
    </ligand>
</feature>
<dbReference type="PANTHER" id="PTHR30217:SF11">
    <property type="entry name" value="UBIQUINONE BIOSYNTHESIS PROTEIN UBIV"/>
    <property type="match status" value="1"/>
</dbReference>
<sequence>MRLSLGPNQFYWRRTDINLFYEQMLETPLDVIYLGEVVCGKRDELRAADWIELACALADNSDKQVVLSTLALLESGADFSWVRKVCDNGRLLVEANDMAAVELLAEAGLPFTCGPAINLYNHRAVAQLMTMGMQRWTAPVEMSGHQLGEVLTRLTHKPEVEVLAHGLLPLAYSARCFTARHLGLSKDNCGRRCIEFASGIPLTSQEDQSLFVMNGIQTLSGEPVNLLRQMDSLRTTGVDLLRLSPQVHDMRAVIDAFDRARNGDTDLTLLLLGVDGYWRGQCGFDLIASG</sequence>
<dbReference type="NCBIfam" id="NF011991">
    <property type="entry name" value="PRK15447.1"/>
    <property type="match status" value="1"/>
</dbReference>
<dbReference type="Pfam" id="PF01136">
    <property type="entry name" value="Peptidase_U32"/>
    <property type="match status" value="1"/>
</dbReference>
<name>A0ABY2UD84_9GAMM</name>
<gene>
    <name evidence="1" type="primary">ubiV</name>
    <name evidence="2" type="ORF">FDY93_18015</name>
</gene>
<protein>
    <recommendedName>
        <fullName evidence="1">Ubiquinone biosynthesis protein UbiV</fullName>
    </recommendedName>
</protein>
<dbReference type="EMBL" id="VANI01000022">
    <property type="protein sequence ID" value="TLM74353.1"/>
    <property type="molecule type" value="Genomic_DNA"/>
</dbReference>
<comment type="similarity">
    <text evidence="1">Belongs to the peptidase U32 family. UbiV subfamily.</text>
</comment>
<proteinExistence type="inferred from homology"/>
<evidence type="ECO:0000256" key="1">
    <source>
        <dbReference type="HAMAP-Rule" id="MF_02233"/>
    </source>
</evidence>
<dbReference type="PANTHER" id="PTHR30217">
    <property type="entry name" value="PEPTIDASE U32 FAMILY"/>
    <property type="match status" value="1"/>
</dbReference>
<feature type="binding site" evidence="1">
    <location>
        <position position="189"/>
    </location>
    <ligand>
        <name>[4Fe-4S] cluster</name>
        <dbReference type="ChEBI" id="CHEBI:49883"/>
    </ligand>
</feature>
<comment type="function">
    <text evidence="1">Required for O(2)-independent ubiquinone (coenzyme Q) biosynthesis. Together with UbiU, is essential for the C6-hydroxylation reaction in the oxygen-independent ubiquinone biosynthesis pathway.</text>
</comment>
<dbReference type="InterPro" id="IPR051454">
    <property type="entry name" value="RNA/ubiquinone_mod_enzymes"/>
</dbReference>
<feature type="binding site" evidence="1">
    <location>
        <position position="176"/>
    </location>
    <ligand>
        <name>[4Fe-4S] cluster</name>
        <dbReference type="ChEBI" id="CHEBI:49883"/>
    </ligand>
</feature>
<dbReference type="RefSeq" id="WP_138237138.1">
    <property type="nucleotide sequence ID" value="NZ_CP185860.1"/>
</dbReference>
<comment type="cofactor">
    <cofactor evidence="1">
        <name>[4Fe-4S] cluster</name>
        <dbReference type="ChEBI" id="CHEBI:49883"/>
    </cofactor>
</comment>
<dbReference type="InterPro" id="IPR043693">
    <property type="entry name" value="UbiV"/>
</dbReference>
<comment type="caution">
    <text evidence="2">The sequence shown here is derived from an EMBL/GenBank/DDBJ whole genome shotgun (WGS) entry which is preliminary data.</text>
</comment>
<dbReference type="InterPro" id="IPR001539">
    <property type="entry name" value="Peptidase_U32"/>
</dbReference>